<dbReference type="RefSeq" id="WP_123101870.1">
    <property type="nucleotide sequence ID" value="NZ_CP127527.1"/>
</dbReference>
<evidence type="ECO:0000313" key="1">
    <source>
        <dbReference type="EMBL" id="RNF69119.1"/>
    </source>
</evidence>
<dbReference type="SUPFAM" id="SSF75708">
    <property type="entry name" value="Chemotaxis phosphatase CheZ"/>
    <property type="match status" value="1"/>
</dbReference>
<dbReference type="AlphaFoldDB" id="A0A3M8RKL7"/>
<dbReference type="OrthoDB" id="9773007at2"/>
<organism evidence="1">
    <name type="scientific">Acidithiobacillus sulfuriphilus</name>
    <dbReference type="NCBI Taxonomy" id="1867749"/>
    <lineage>
        <taxon>Bacteria</taxon>
        <taxon>Pseudomonadati</taxon>
        <taxon>Pseudomonadota</taxon>
        <taxon>Acidithiobacillia</taxon>
        <taxon>Acidithiobacillales</taxon>
        <taxon>Acidithiobacillaceae</taxon>
        <taxon>Acidithiobacillus</taxon>
    </lineage>
</organism>
<protein>
    <recommendedName>
        <fullName evidence="2">Chemotaxis protein CheZ</fullName>
    </recommendedName>
</protein>
<dbReference type="Gene3D" id="1.10.287.500">
    <property type="entry name" value="Helix hairpin bin"/>
    <property type="match status" value="1"/>
</dbReference>
<proteinExistence type="predicted"/>
<accession>A0A3M8RKL7</accession>
<comment type="caution">
    <text evidence="1">The sequence shown here is derived from an EMBL/GenBank/DDBJ whole genome shotgun (WGS) entry which is preliminary data.</text>
</comment>
<reference evidence="1" key="1">
    <citation type="submission" date="2018-10" db="EMBL/GenBank/DDBJ databases">
        <title>Acidithiobacillus sulfuriphilus sp. nov.: an extremely acidophilic sulfur-oxidizing chemolithotroph isolated from a neutral pH environment.</title>
        <authorList>
            <person name="Falagan C."/>
            <person name="Moya-Beltran A."/>
            <person name="Quatrini R."/>
            <person name="Johnson D.B."/>
        </authorList>
    </citation>
    <scope>NUCLEOTIDE SEQUENCE [LARGE SCALE GENOMIC DNA]</scope>
    <source>
        <strain evidence="1">CJ-2</strain>
    </source>
</reference>
<sequence>MTDTVKKPSDPARLLGEAELLLREGLKRIASAQSDLPDAQSPLEEALRLTEEQAMATIAAVERAQEAVQEIRRANGTFIDGPLDHIDSALGTILASQQGQDLAGQRLKKAIALLHAVENRIRLTLDELGLEGAEAACAAAPCTADERINQDDVDALLAELGI</sequence>
<gene>
    <name evidence="1" type="ORF">EC580_02435</name>
</gene>
<dbReference type="EMBL" id="RIZI01000112">
    <property type="protein sequence ID" value="RNF69119.1"/>
    <property type="molecule type" value="Genomic_DNA"/>
</dbReference>
<evidence type="ECO:0008006" key="2">
    <source>
        <dbReference type="Google" id="ProtNLM"/>
    </source>
</evidence>
<name>A0A3M8RKL7_9PROT</name>